<keyword evidence="2" id="KW-1185">Reference proteome</keyword>
<organism evidence="1 2">
    <name type="scientific">Rurimicrobium arvi</name>
    <dbReference type="NCBI Taxonomy" id="2049916"/>
    <lineage>
        <taxon>Bacteria</taxon>
        <taxon>Pseudomonadati</taxon>
        <taxon>Bacteroidota</taxon>
        <taxon>Chitinophagia</taxon>
        <taxon>Chitinophagales</taxon>
        <taxon>Chitinophagaceae</taxon>
        <taxon>Rurimicrobium</taxon>
    </lineage>
</organism>
<evidence type="ECO:0000313" key="2">
    <source>
        <dbReference type="Proteomes" id="UP001501410"/>
    </source>
</evidence>
<evidence type="ECO:0000313" key="1">
    <source>
        <dbReference type="EMBL" id="GAA4456846.1"/>
    </source>
</evidence>
<protein>
    <submittedName>
        <fullName evidence="1">Uncharacterized protein</fullName>
    </submittedName>
</protein>
<sequence>MSSDKKNSLYLSRDKSHLTDQVGHPLFEKSHNEIGIFYQPVGVESPAYKRICTKTAPLKVCTVWENNYECIIWDDVDVCTHWDLMSVGYADIS</sequence>
<proteinExistence type="predicted"/>
<reference evidence="2" key="1">
    <citation type="journal article" date="2019" name="Int. J. Syst. Evol. Microbiol.">
        <title>The Global Catalogue of Microorganisms (GCM) 10K type strain sequencing project: providing services to taxonomists for standard genome sequencing and annotation.</title>
        <authorList>
            <consortium name="The Broad Institute Genomics Platform"/>
            <consortium name="The Broad Institute Genome Sequencing Center for Infectious Disease"/>
            <person name="Wu L."/>
            <person name="Ma J."/>
        </authorList>
    </citation>
    <scope>NUCLEOTIDE SEQUENCE [LARGE SCALE GENOMIC DNA]</scope>
    <source>
        <strain evidence="2">JCM 31921</strain>
    </source>
</reference>
<accession>A0ABP8MVH9</accession>
<dbReference type="Proteomes" id="UP001501410">
    <property type="component" value="Unassembled WGS sequence"/>
</dbReference>
<name>A0ABP8MVH9_9BACT</name>
<dbReference type="EMBL" id="BAABEZ010000022">
    <property type="protein sequence ID" value="GAA4456846.1"/>
    <property type="molecule type" value="Genomic_DNA"/>
</dbReference>
<gene>
    <name evidence="1" type="ORF">GCM10023092_22720</name>
</gene>
<comment type="caution">
    <text evidence="1">The sequence shown here is derived from an EMBL/GenBank/DDBJ whole genome shotgun (WGS) entry which is preliminary data.</text>
</comment>